<feature type="compositionally biased region" description="Polar residues" evidence="2">
    <location>
        <begin position="357"/>
        <end position="374"/>
    </location>
</feature>
<dbReference type="Gene3D" id="1.10.533.10">
    <property type="entry name" value="Death Domain, Fas"/>
    <property type="match status" value="1"/>
</dbReference>
<feature type="region of interest" description="Disordered" evidence="2">
    <location>
        <begin position="591"/>
        <end position="700"/>
    </location>
</feature>
<feature type="compositionally biased region" description="Polar residues" evidence="2">
    <location>
        <begin position="339"/>
        <end position="350"/>
    </location>
</feature>
<keyword evidence="1" id="KW-0175">Coiled coil</keyword>
<name>A0A6S7JYC7_PARCT</name>
<evidence type="ECO:0000313" key="4">
    <source>
        <dbReference type="Proteomes" id="UP001152795"/>
    </source>
</evidence>
<evidence type="ECO:0000256" key="2">
    <source>
        <dbReference type="SAM" id="MobiDB-lite"/>
    </source>
</evidence>
<dbReference type="InterPro" id="IPR011029">
    <property type="entry name" value="DEATH-like_dom_sf"/>
</dbReference>
<dbReference type="SUPFAM" id="SSF47986">
    <property type="entry name" value="DEATH domain"/>
    <property type="match status" value="1"/>
</dbReference>
<feature type="compositionally biased region" description="Polar residues" evidence="2">
    <location>
        <begin position="670"/>
        <end position="686"/>
    </location>
</feature>
<feature type="region of interest" description="Disordered" evidence="2">
    <location>
        <begin position="316"/>
        <end position="463"/>
    </location>
</feature>
<dbReference type="GO" id="GO:0042981">
    <property type="term" value="P:regulation of apoptotic process"/>
    <property type="evidence" value="ECO:0007669"/>
    <property type="project" value="InterPro"/>
</dbReference>
<evidence type="ECO:0000313" key="3">
    <source>
        <dbReference type="EMBL" id="CAB4036118.1"/>
    </source>
</evidence>
<reference evidence="3" key="1">
    <citation type="submission" date="2020-04" db="EMBL/GenBank/DDBJ databases">
        <authorList>
            <person name="Alioto T."/>
            <person name="Alioto T."/>
            <person name="Gomez Garrido J."/>
        </authorList>
    </citation>
    <scope>NUCLEOTIDE SEQUENCE</scope>
    <source>
        <strain evidence="3">A484AB</strain>
    </source>
</reference>
<feature type="compositionally biased region" description="Basic and acidic residues" evidence="2">
    <location>
        <begin position="687"/>
        <end position="696"/>
    </location>
</feature>
<dbReference type="EMBL" id="CACRXK020021714">
    <property type="protein sequence ID" value="CAB4036118.1"/>
    <property type="molecule type" value="Genomic_DNA"/>
</dbReference>
<dbReference type="InterPro" id="IPR001875">
    <property type="entry name" value="DED_dom"/>
</dbReference>
<dbReference type="OrthoDB" id="10668776at2759"/>
<sequence>MFWAIDHLIETKTESTDGEQLVSPSRDDGGDEVHSGIYFVFTVKILRETEFSKQYKCDPIFINDFNLNHKIQETIKSTSVKSPNSNRSFNPELMKCISETKSKFAETLISLDLAERCLQCPSEKTAEQLKLLFDRGKCTCKDTCKTLKKFYTLLIRFTEGENENAEYKDYENNKNDKGGKDDSDYHLDCECQPRSISAESLRKGTAKQEKLCTVSKILPYQDEEPVTKIKKGTAGKMWREKNSEQEHASLKWRGLNQKSHSETRIELLEQEISCLEELLQDVLADLGELTVEKTARESEGRKFELFHRIFRSSSPEAKRSVVSGINDKPDTEDGRLGYLNSSRTNGNGSPTGFPKAQRTNESVNSPVNGSTGEQRVQGAESLVPGSNHQEEKEANETCSNTGISVFGTNSENQNPTMQNSSKSVEKTSGGEGIDTPGNINGTSDAASTSRDESGEQSLTQRSNEDLLFSIQQDDSNGRECISLGNIPPTSVATTLYNNYKLLLLSLGQSLLSSDVVKLKDWASQGFAIANVQSATDVLLQLDQKGIINASNLSPLRDFFESVVRIDLVYIIDAFLLGDYSLLRQTPTWKKREASRAQNPQHGSTSRFSSLLNTLSSSTSTGRNVAASGSLQMSASRNPATSRKPENSNGPQNSVAQQNHQHALSGFLGYPNTNNANLVSRSPNENQSRAHEQRNEKPIASGFTETSVVVADGPVTSKFL</sequence>
<dbReference type="Proteomes" id="UP001152795">
    <property type="component" value="Unassembled WGS sequence"/>
</dbReference>
<feature type="compositionally biased region" description="Polar residues" evidence="2">
    <location>
        <begin position="396"/>
        <end position="422"/>
    </location>
</feature>
<protein>
    <submittedName>
        <fullName evidence="3">---NA</fullName>
    </submittedName>
</protein>
<feature type="coiled-coil region" evidence="1">
    <location>
        <begin position="258"/>
        <end position="285"/>
    </location>
</feature>
<organism evidence="3 4">
    <name type="scientific">Paramuricea clavata</name>
    <name type="common">Red gorgonian</name>
    <name type="synonym">Violescent sea-whip</name>
    <dbReference type="NCBI Taxonomy" id="317549"/>
    <lineage>
        <taxon>Eukaryota</taxon>
        <taxon>Metazoa</taxon>
        <taxon>Cnidaria</taxon>
        <taxon>Anthozoa</taxon>
        <taxon>Octocorallia</taxon>
        <taxon>Malacalcyonacea</taxon>
        <taxon>Plexauridae</taxon>
        <taxon>Paramuricea</taxon>
    </lineage>
</organism>
<proteinExistence type="predicted"/>
<dbReference type="AlphaFoldDB" id="A0A6S7JYC7"/>
<feature type="compositionally biased region" description="Polar residues" evidence="2">
    <location>
        <begin position="437"/>
        <end position="448"/>
    </location>
</feature>
<keyword evidence="4" id="KW-1185">Reference proteome</keyword>
<gene>
    <name evidence="3" type="ORF">PACLA_8A057612</name>
</gene>
<evidence type="ECO:0000256" key="1">
    <source>
        <dbReference type="SAM" id="Coils"/>
    </source>
</evidence>
<feature type="compositionally biased region" description="Low complexity" evidence="2">
    <location>
        <begin position="603"/>
        <end position="620"/>
    </location>
</feature>
<accession>A0A6S7JYC7</accession>
<dbReference type="PROSITE" id="PS50168">
    <property type="entry name" value="DED"/>
    <property type="match status" value="1"/>
</dbReference>
<feature type="compositionally biased region" description="Polar residues" evidence="2">
    <location>
        <begin position="626"/>
        <end position="661"/>
    </location>
</feature>
<comment type="caution">
    <text evidence="3">The sequence shown here is derived from an EMBL/GenBank/DDBJ whole genome shotgun (WGS) entry which is preliminary data.</text>
</comment>